<evidence type="ECO:0000256" key="1">
    <source>
        <dbReference type="ARBA" id="ARBA00022649"/>
    </source>
</evidence>
<gene>
    <name evidence="2" type="ORF">A2717_00040</name>
</gene>
<proteinExistence type="predicted"/>
<comment type="caution">
    <text evidence="2">The sequence shown here is derived from an EMBL/GenBank/DDBJ whole genome shotgun (WGS) entry which is preliminary data.</text>
</comment>
<keyword evidence="1" id="KW-1277">Toxin-antitoxin system</keyword>
<dbReference type="InterPro" id="IPR004386">
    <property type="entry name" value="Toxin_YafQ-like"/>
</dbReference>
<name>A0A1F5N7H2_9BACT</name>
<dbReference type="AlphaFoldDB" id="A0A1F5N7H2"/>
<dbReference type="InterPro" id="IPR007712">
    <property type="entry name" value="RelE/ParE_toxin"/>
</dbReference>
<dbReference type="Pfam" id="PF15738">
    <property type="entry name" value="YafQ_toxin"/>
    <property type="match status" value="1"/>
</dbReference>
<dbReference type="Gene3D" id="3.30.2310.20">
    <property type="entry name" value="RelE-like"/>
    <property type="match status" value="1"/>
</dbReference>
<dbReference type="NCBIfam" id="TIGR02385">
    <property type="entry name" value="RelE_StbE"/>
    <property type="match status" value="1"/>
</dbReference>
<dbReference type="SUPFAM" id="SSF143011">
    <property type="entry name" value="RelE-like"/>
    <property type="match status" value="1"/>
</dbReference>
<evidence type="ECO:0000313" key="3">
    <source>
        <dbReference type="Proteomes" id="UP000177610"/>
    </source>
</evidence>
<evidence type="ECO:0008006" key="4">
    <source>
        <dbReference type="Google" id="ProtNLM"/>
    </source>
</evidence>
<dbReference type="EMBL" id="MFEH01000006">
    <property type="protein sequence ID" value="OGE73595.1"/>
    <property type="molecule type" value="Genomic_DNA"/>
</dbReference>
<sequence>MQYVVSKRFKKHFDKLNSSVKKQFINRRKLFEAEPHHPILHNHVLTGDYKNCRSINVTGDVRVIFSYLDDETIHLIDIGTHSQLY</sequence>
<protein>
    <recommendedName>
        <fullName evidence="4">Type II toxin-antitoxin system mRNA interferase toxin, RelE/StbE family</fullName>
    </recommendedName>
</protein>
<reference evidence="2 3" key="1">
    <citation type="journal article" date="2016" name="Nat. Commun.">
        <title>Thousands of microbial genomes shed light on interconnected biogeochemical processes in an aquifer system.</title>
        <authorList>
            <person name="Anantharaman K."/>
            <person name="Brown C.T."/>
            <person name="Hug L.A."/>
            <person name="Sharon I."/>
            <person name="Castelle C.J."/>
            <person name="Probst A.J."/>
            <person name="Thomas B.C."/>
            <person name="Singh A."/>
            <person name="Wilkins M.J."/>
            <person name="Karaoz U."/>
            <person name="Brodie E.L."/>
            <person name="Williams K.H."/>
            <person name="Hubbard S.S."/>
            <person name="Banfield J.F."/>
        </authorList>
    </citation>
    <scope>NUCLEOTIDE SEQUENCE [LARGE SCALE GENOMIC DNA]</scope>
</reference>
<evidence type="ECO:0000313" key="2">
    <source>
        <dbReference type="EMBL" id="OGE73595.1"/>
    </source>
</evidence>
<dbReference type="Proteomes" id="UP000177610">
    <property type="component" value="Unassembled WGS sequence"/>
</dbReference>
<accession>A0A1F5N7H2</accession>
<dbReference type="STRING" id="1817821.A2717_00040"/>
<organism evidence="2 3">
    <name type="scientific">Candidatus Doudnabacteria bacterium RIFCSPHIGHO2_01_FULL_41_86</name>
    <dbReference type="NCBI Taxonomy" id="1817821"/>
    <lineage>
        <taxon>Bacteria</taxon>
        <taxon>Candidatus Doudnaibacteriota</taxon>
    </lineage>
</organism>
<dbReference type="InterPro" id="IPR035093">
    <property type="entry name" value="RelE/ParE_toxin_dom_sf"/>
</dbReference>